<dbReference type="EMBL" id="BMOF01000041">
    <property type="protein sequence ID" value="GGK04626.1"/>
    <property type="molecule type" value="Genomic_DNA"/>
</dbReference>
<organism evidence="13 14">
    <name type="scientific">Calditerricola satsumensis</name>
    <dbReference type="NCBI Taxonomy" id="373054"/>
    <lineage>
        <taxon>Bacteria</taxon>
        <taxon>Bacillati</taxon>
        <taxon>Bacillota</taxon>
        <taxon>Bacilli</taxon>
        <taxon>Bacillales</taxon>
        <taxon>Bacillaceae</taxon>
        <taxon>Calditerricola</taxon>
    </lineage>
</organism>
<dbReference type="PANTHER" id="PTHR43394:SF1">
    <property type="entry name" value="ATP-BINDING CASSETTE SUB-FAMILY B MEMBER 10, MITOCHONDRIAL"/>
    <property type="match status" value="1"/>
</dbReference>
<dbReference type="CDD" id="cd18541">
    <property type="entry name" value="ABC_6TM_TmrB_like"/>
    <property type="match status" value="1"/>
</dbReference>
<evidence type="ECO:0000313" key="14">
    <source>
        <dbReference type="Proteomes" id="UP000637720"/>
    </source>
</evidence>
<evidence type="ECO:0000256" key="4">
    <source>
        <dbReference type="ARBA" id="ARBA00022692"/>
    </source>
</evidence>
<dbReference type="Gene3D" id="1.20.1560.10">
    <property type="entry name" value="ABC transporter type 1, transmembrane domain"/>
    <property type="match status" value="1"/>
</dbReference>
<dbReference type="InterPro" id="IPR011527">
    <property type="entry name" value="ABC1_TM_dom"/>
</dbReference>
<dbReference type="InterPro" id="IPR039421">
    <property type="entry name" value="Type_1_exporter"/>
</dbReference>
<feature type="domain" description="ABC transporter" evidence="11">
    <location>
        <begin position="366"/>
        <end position="601"/>
    </location>
</feature>
<dbReference type="InterPro" id="IPR003593">
    <property type="entry name" value="AAA+_ATPase"/>
</dbReference>
<dbReference type="GO" id="GO:0005524">
    <property type="term" value="F:ATP binding"/>
    <property type="evidence" value="ECO:0007669"/>
    <property type="project" value="UniProtKB-KW"/>
</dbReference>
<dbReference type="SUPFAM" id="SSF90123">
    <property type="entry name" value="ABC transporter transmembrane region"/>
    <property type="match status" value="1"/>
</dbReference>
<feature type="transmembrane region" description="Helical" evidence="10">
    <location>
        <begin position="126"/>
        <end position="154"/>
    </location>
</feature>
<dbReference type="RefSeq" id="WP_188817748.1">
    <property type="nucleotide sequence ID" value="NZ_BMOF01000041.1"/>
</dbReference>
<dbReference type="Proteomes" id="UP000637720">
    <property type="component" value="Unassembled WGS sequence"/>
</dbReference>
<evidence type="ECO:0000313" key="13">
    <source>
        <dbReference type="EMBL" id="GGK04626.1"/>
    </source>
</evidence>
<dbReference type="SMART" id="SM00382">
    <property type="entry name" value="AAA"/>
    <property type="match status" value="1"/>
</dbReference>
<evidence type="ECO:0000256" key="7">
    <source>
        <dbReference type="ARBA" id="ARBA00022989"/>
    </source>
</evidence>
<evidence type="ECO:0000256" key="5">
    <source>
        <dbReference type="ARBA" id="ARBA00022741"/>
    </source>
</evidence>
<evidence type="ECO:0000256" key="10">
    <source>
        <dbReference type="SAM" id="Phobius"/>
    </source>
</evidence>
<reference evidence="13" key="2">
    <citation type="submission" date="2020-09" db="EMBL/GenBank/DDBJ databases">
        <authorList>
            <person name="Sun Q."/>
            <person name="Ohkuma M."/>
        </authorList>
    </citation>
    <scope>NUCLEOTIDE SEQUENCE</scope>
    <source>
        <strain evidence="13">JCM 14719</strain>
    </source>
</reference>
<comment type="caution">
    <text evidence="13">The sequence shown here is derived from an EMBL/GenBank/DDBJ whole genome shotgun (WGS) entry which is preliminary data.</text>
</comment>
<evidence type="ECO:0000256" key="3">
    <source>
        <dbReference type="ARBA" id="ARBA00022475"/>
    </source>
</evidence>
<dbReference type="GO" id="GO:0016887">
    <property type="term" value="F:ATP hydrolysis activity"/>
    <property type="evidence" value="ECO:0007669"/>
    <property type="project" value="InterPro"/>
</dbReference>
<dbReference type="AlphaFoldDB" id="A0A8J3B951"/>
<keyword evidence="5" id="KW-0547">Nucleotide-binding</keyword>
<reference evidence="13" key="1">
    <citation type="journal article" date="2014" name="Int. J. Syst. Evol. Microbiol.">
        <title>Complete genome sequence of Corynebacterium casei LMG S-19264T (=DSM 44701T), isolated from a smear-ripened cheese.</title>
        <authorList>
            <consortium name="US DOE Joint Genome Institute (JGI-PGF)"/>
            <person name="Walter F."/>
            <person name="Albersmeier A."/>
            <person name="Kalinowski J."/>
            <person name="Ruckert C."/>
        </authorList>
    </citation>
    <scope>NUCLEOTIDE SEQUENCE</scope>
    <source>
        <strain evidence="13">JCM 14719</strain>
    </source>
</reference>
<dbReference type="Pfam" id="PF00664">
    <property type="entry name" value="ABC_membrane"/>
    <property type="match status" value="1"/>
</dbReference>
<comment type="subcellular location">
    <subcellularLocation>
        <location evidence="1">Cell membrane</location>
        <topology evidence="1">Multi-pass membrane protein</topology>
    </subcellularLocation>
</comment>
<dbReference type="GO" id="GO:0005886">
    <property type="term" value="C:plasma membrane"/>
    <property type="evidence" value="ECO:0007669"/>
    <property type="project" value="UniProtKB-SubCell"/>
</dbReference>
<dbReference type="Pfam" id="PF00005">
    <property type="entry name" value="ABC_tran"/>
    <property type="match status" value="1"/>
</dbReference>
<feature type="transmembrane region" description="Helical" evidence="10">
    <location>
        <begin position="280"/>
        <end position="301"/>
    </location>
</feature>
<dbReference type="Gene3D" id="3.40.50.300">
    <property type="entry name" value="P-loop containing nucleotide triphosphate hydrolases"/>
    <property type="match status" value="1"/>
</dbReference>
<keyword evidence="7 10" id="KW-1133">Transmembrane helix</keyword>
<feature type="transmembrane region" description="Helical" evidence="10">
    <location>
        <begin position="247"/>
        <end position="268"/>
    </location>
</feature>
<sequence length="628" mass="69095">MRELWELREIVWRNRWRYAAGLLSVLLVDLLQLAIPKVLERVTDALKSGQAGPRFLLWHIGLLLVLATGIFVFRYFWRWFVFGVARTIEYELRNRLMAHYLHLDAAWHQQRKVGDLMAHATNDIPLVRFAFGGGMVMAVDAAILISLTVFMMAFTIDAKLTAVALLPMPLLAAVALFFGRAVHRRTREAQEAFSHLTDEVQEALSGLRVLKAFALEAQMQRRFAAVAESARNRNLAVARVQALFQPLVQLLFGLSLLLTLAYGGALVIRGVITLGEFVAFTAYLGLLTWPMLAIGWMINVFQRGAAAMARLNAIFAERPTVRDDARAVTKAAEGGKTDPGKENAVVAAREAGAVQGAAFPRLRGEIVIRHLTFTYPQAEEPALRDVSLTIPAGARVGIVGRTGSGKTTLVNLLARLYDVPEGTIWIDGREIHTIPLAVLRRNIAVVPQDHFLFSDTIRGNVVYGVDAWTEDAVQAAVQAAQLQRDLAAFPEGLETVVGERGVALSGGQKQRVAIARALLKDAPILILDDALSAVDAETETALLESLRPLMHGRTTIIVAHRLSAVRDCDKIVVLDEGRVVEEGTHEELLARGGLYRQLYETQQLEAQVDAESADVPDEVSVGQKEVSR</sequence>
<keyword evidence="14" id="KW-1185">Reference proteome</keyword>
<dbReference type="PROSITE" id="PS50929">
    <property type="entry name" value="ABC_TM1F"/>
    <property type="match status" value="1"/>
</dbReference>
<dbReference type="PROSITE" id="PS00211">
    <property type="entry name" value="ABC_TRANSPORTER_1"/>
    <property type="match status" value="1"/>
</dbReference>
<dbReference type="GO" id="GO:0015421">
    <property type="term" value="F:ABC-type oligopeptide transporter activity"/>
    <property type="evidence" value="ECO:0007669"/>
    <property type="project" value="TreeGrafter"/>
</dbReference>
<evidence type="ECO:0000259" key="11">
    <source>
        <dbReference type="PROSITE" id="PS50893"/>
    </source>
</evidence>
<keyword evidence="4 10" id="KW-0812">Transmembrane</keyword>
<accession>A0A8J3B951</accession>
<keyword evidence="8 10" id="KW-0472">Membrane</keyword>
<evidence type="ECO:0000256" key="8">
    <source>
        <dbReference type="ARBA" id="ARBA00023136"/>
    </source>
</evidence>
<dbReference type="FunFam" id="3.40.50.300:FF:000221">
    <property type="entry name" value="Multidrug ABC transporter ATP-binding protein"/>
    <property type="match status" value="1"/>
</dbReference>
<dbReference type="PROSITE" id="PS50893">
    <property type="entry name" value="ABC_TRANSPORTER_2"/>
    <property type="match status" value="1"/>
</dbReference>
<dbReference type="InterPro" id="IPR027417">
    <property type="entry name" value="P-loop_NTPase"/>
</dbReference>
<dbReference type="InterPro" id="IPR003439">
    <property type="entry name" value="ABC_transporter-like_ATP-bd"/>
</dbReference>
<feature type="transmembrane region" description="Helical" evidence="10">
    <location>
        <begin position="16"/>
        <end position="35"/>
    </location>
</feature>
<dbReference type="SUPFAM" id="SSF52540">
    <property type="entry name" value="P-loop containing nucleoside triphosphate hydrolases"/>
    <property type="match status" value="1"/>
</dbReference>
<evidence type="ECO:0000256" key="9">
    <source>
        <dbReference type="SAM" id="MobiDB-lite"/>
    </source>
</evidence>
<feature type="region of interest" description="Disordered" evidence="9">
    <location>
        <begin position="609"/>
        <end position="628"/>
    </location>
</feature>
<dbReference type="InterPro" id="IPR036640">
    <property type="entry name" value="ABC1_TM_sf"/>
</dbReference>
<keyword evidence="2" id="KW-0813">Transport</keyword>
<name>A0A8J3B951_9BACI</name>
<protein>
    <submittedName>
        <fullName evidence="13">ABC transporter ATP-binding protein</fullName>
    </submittedName>
</protein>
<feature type="domain" description="ABC transmembrane type-1" evidence="12">
    <location>
        <begin position="19"/>
        <end position="303"/>
    </location>
</feature>
<evidence type="ECO:0000256" key="6">
    <source>
        <dbReference type="ARBA" id="ARBA00022840"/>
    </source>
</evidence>
<evidence type="ECO:0000256" key="2">
    <source>
        <dbReference type="ARBA" id="ARBA00022448"/>
    </source>
</evidence>
<feature type="transmembrane region" description="Helical" evidence="10">
    <location>
        <begin position="55"/>
        <end position="77"/>
    </location>
</feature>
<keyword evidence="6 13" id="KW-0067">ATP-binding</keyword>
<evidence type="ECO:0000256" key="1">
    <source>
        <dbReference type="ARBA" id="ARBA00004651"/>
    </source>
</evidence>
<dbReference type="PANTHER" id="PTHR43394">
    <property type="entry name" value="ATP-DEPENDENT PERMEASE MDL1, MITOCHONDRIAL"/>
    <property type="match status" value="1"/>
</dbReference>
<feature type="transmembrane region" description="Helical" evidence="10">
    <location>
        <begin position="160"/>
        <end position="178"/>
    </location>
</feature>
<evidence type="ECO:0000259" key="12">
    <source>
        <dbReference type="PROSITE" id="PS50929"/>
    </source>
</evidence>
<dbReference type="FunFam" id="1.20.1560.10:FF:000011">
    <property type="entry name" value="Multidrug ABC transporter ATP-binding protein"/>
    <property type="match status" value="1"/>
</dbReference>
<keyword evidence="3" id="KW-1003">Cell membrane</keyword>
<dbReference type="InterPro" id="IPR017871">
    <property type="entry name" value="ABC_transporter-like_CS"/>
</dbReference>
<proteinExistence type="predicted"/>
<gene>
    <name evidence="13" type="ORF">GCM10007043_18300</name>
</gene>